<dbReference type="PANTHER" id="PTHR46233:SF3">
    <property type="entry name" value="HYDROXYACYLGLUTATHIONE HYDROLASE GLOC"/>
    <property type="match status" value="1"/>
</dbReference>
<evidence type="ECO:0000256" key="1">
    <source>
        <dbReference type="ARBA" id="ARBA00001947"/>
    </source>
</evidence>
<sequence>MEILKHPFGDYQTNCYILKFPQGELIIDAGIGASEWVKQNCANPLALLNTHGHFDHIWSNAELKRVYPSLPLIIHQEDSFMLESDCFELGLTPCPPTQTIKTNKGSESLEIEGIKITFHHFPGHTPGCCMIEVDSHLFSGDFIFYRCIGRYDFAYSNPSDMKESLQRFKSFPRDLPIHAGHGEDTSVASEQKHMDMWIGRIG</sequence>
<dbReference type="RefSeq" id="WP_115569260.1">
    <property type="nucleotide sequence ID" value="NZ_NXLV01000004.1"/>
</dbReference>
<feature type="domain" description="Metallo-beta-lactamase" evidence="5">
    <location>
        <begin position="12"/>
        <end position="181"/>
    </location>
</feature>
<dbReference type="SUPFAM" id="SSF56281">
    <property type="entry name" value="Metallo-hydrolase/oxidoreductase"/>
    <property type="match status" value="1"/>
</dbReference>
<dbReference type="PANTHER" id="PTHR46233">
    <property type="entry name" value="HYDROXYACYLGLUTATHIONE HYDROLASE GLOC"/>
    <property type="match status" value="1"/>
</dbReference>
<evidence type="ECO:0000256" key="3">
    <source>
        <dbReference type="ARBA" id="ARBA00022801"/>
    </source>
</evidence>
<dbReference type="Pfam" id="PF00753">
    <property type="entry name" value="Lactamase_B"/>
    <property type="match status" value="1"/>
</dbReference>
<dbReference type="AlphaFoldDB" id="A0A3D8J2N1"/>
<evidence type="ECO:0000313" key="6">
    <source>
        <dbReference type="EMBL" id="RDU71114.1"/>
    </source>
</evidence>
<proteinExistence type="predicted"/>
<organism evidence="6 7">
    <name type="scientific">Helicobacter brantae</name>
    <dbReference type="NCBI Taxonomy" id="375927"/>
    <lineage>
        <taxon>Bacteria</taxon>
        <taxon>Pseudomonadati</taxon>
        <taxon>Campylobacterota</taxon>
        <taxon>Epsilonproteobacteria</taxon>
        <taxon>Campylobacterales</taxon>
        <taxon>Helicobacteraceae</taxon>
        <taxon>Helicobacter</taxon>
    </lineage>
</organism>
<keyword evidence="4" id="KW-0862">Zinc</keyword>
<dbReference type="Proteomes" id="UP000257045">
    <property type="component" value="Unassembled WGS sequence"/>
</dbReference>
<comment type="cofactor">
    <cofactor evidence="1">
        <name>Zn(2+)</name>
        <dbReference type="ChEBI" id="CHEBI:29105"/>
    </cofactor>
</comment>
<dbReference type="InterPro" id="IPR051453">
    <property type="entry name" value="MBL_Glyoxalase_II"/>
</dbReference>
<dbReference type="EMBL" id="NXLV01000004">
    <property type="protein sequence ID" value="RDU71114.1"/>
    <property type="molecule type" value="Genomic_DNA"/>
</dbReference>
<reference evidence="6 7" key="1">
    <citation type="submission" date="2018-04" db="EMBL/GenBank/DDBJ databases">
        <title>Novel Campyloabacter and Helicobacter Species and Strains.</title>
        <authorList>
            <person name="Mannion A.J."/>
            <person name="Shen Z."/>
            <person name="Fox J.G."/>
        </authorList>
    </citation>
    <scope>NUCLEOTIDE SEQUENCE [LARGE SCALE GENOMIC DNA]</scope>
    <source>
        <strain evidence="6 7">MIT 04-9366</strain>
    </source>
</reference>
<dbReference type="OrthoDB" id="9802991at2"/>
<evidence type="ECO:0000313" key="7">
    <source>
        <dbReference type="Proteomes" id="UP000257045"/>
    </source>
</evidence>
<dbReference type="Gene3D" id="3.60.15.10">
    <property type="entry name" value="Ribonuclease Z/Hydroxyacylglutathione hydrolase-like"/>
    <property type="match status" value="1"/>
</dbReference>
<comment type="caution">
    <text evidence="6">The sequence shown here is derived from an EMBL/GenBank/DDBJ whole genome shotgun (WGS) entry which is preliminary data.</text>
</comment>
<evidence type="ECO:0000256" key="2">
    <source>
        <dbReference type="ARBA" id="ARBA00022723"/>
    </source>
</evidence>
<name>A0A3D8J2N1_9HELI</name>
<keyword evidence="3 6" id="KW-0378">Hydrolase</keyword>
<dbReference type="InterPro" id="IPR036866">
    <property type="entry name" value="RibonucZ/Hydroxyglut_hydro"/>
</dbReference>
<dbReference type="SMART" id="SM00849">
    <property type="entry name" value="Lactamase_B"/>
    <property type="match status" value="1"/>
</dbReference>
<protein>
    <submittedName>
        <fullName evidence="6">MBL fold metallo-hydrolase</fullName>
    </submittedName>
</protein>
<accession>A0A3D8J2N1</accession>
<keyword evidence="7" id="KW-1185">Reference proteome</keyword>
<dbReference type="CDD" id="cd06262">
    <property type="entry name" value="metallo-hydrolase-like_MBL-fold"/>
    <property type="match status" value="1"/>
</dbReference>
<evidence type="ECO:0000256" key="4">
    <source>
        <dbReference type="ARBA" id="ARBA00022833"/>
    </source>
</evidence>
<dbReference type="GO" id="GO:0046872">
    <property type="term" value="F:metal ion binding"/>
    <property type="evidence" value="ECO:0007669"/>
    <property type="project" value="UniProtKB-KW"/>
</dbReference>
<dbReference type="GO" id="GO:0016787">
    <property type="term" value="F:hydrolase activity"/>
    <property type="evidence" value="ECO:0007669"/>
    <property type="project" value="UniProtKB-KW"/>
</dbReference>
<evidence type="ECO:0000259" key="5">
    <source>
        <dbReference type="SMART" id="SM00849"/>
    </source>
</evidence>
<gene>
    <name evidence="6" type="ORF">CQA58_03100</name>
</gene>
<dbReference type="InterPro" id="IPR001279">
    <property type="entry name" value="Metallo-B-lactamas"/>
</dbReference>
<keyword evidence="2" id="KW-0479">Metal-binding</keyword>